<dbReference type="EMBL" id="CM010722">
    <property type="protein sequence ID" value="RZC74180.1"/>
    <property type="molecule type" value="Genomic_DNA"/>
</dbReference>
<proteinExistence type="predicted"/>
<evidence type="ECO:0000313" key="1">
    <source>
        <dbReference type="EMBL" id="RZC74180.1"/>
    </source>
</evidence>
<reference evidence="1 2" key="1">
    <citation type="journal article" date="2018" name="Science">
        <title>The opium poppy genome and morphinan production.</title>
        <authorList>
            <person name="Guo L."/>
            <person name="Winzer T."/>
            <person name="Yang X."/>
            <person name="Li Y."/>
            <person name="Ning Z."/>
            <person name="He Z."/>
            <person name="Teodor R."/>
            <person name="Lu Y."/>
            <person name="Bowser T.A."/>
            <person name="Graham I.A."/>
            <person name="Ye K."/>
        </authorList>
    </citation>
    <scope>NUCLEOTIDE SEQUENCE [LARGE SCALE GENOMIC DNA]</scope>
    <source>
        <strain evidence="2">cv. HN1</strain>
        <tissue evidence="1">Leaves</tissue>
    </source>
</reference>
<organism evidence="1 2">
    <name type="scientific">Papaver somniferum</name>
    <name type="common">Opium poppy</name>
    <dbReference type="NCBI Taxonomy" id="3469"/>
    <lineage>
        <taxon>Eukaryota</taxon>
        <taxon>Viridiplantae</taxon>
        <taxon>Streptophyta</taxon>
        <taxon>Embryophyta</taxon>
        <taxon>Tracheophyta</taxon>
        <taxon>Spermatophyta</taxon>
        <taxon>Magnoliopsida</taxon>
        <taxon>Ranunculales</taxon>
        <taxon>Papaveraceae</taxon>
        <taxon>Papaveroideae</taxon>
        <taxon>Papaver</taxon>
    </lineage>
</organism>
<dbReference type="Gramene" id="RZC74180">
    <property type="protein sequence ID" value="RZC74180"/>
    <property type="gene ID" value="C5167_049657"/>
</dbReference>
<protein>
    <submittedName>
        <fullName evidence="1">Uncharacterized protein</fullName>
    </submittedName>
</protein>
<keyword evidence="2" id="KW-1185">Reference proteome</keyword>
<dbReference type="AlphaFoldDB" id="A0A4Y7KPB0"/>
<accession>A0A4Y7KPB0</accession>
<dbReference type="Proteomes" id="UP000316621">
    <property type="component" value="Chromosome 8"/>
</dbReference>
<evidence type="ECO:0000313" key="2">
    <source>
        <dbReference type="Proteomes" id="UP000316621"/>
    </source>
</evidence>
<gene>
    <name evidence="1" type="ORF">C5167_049657</name>
</gene>
<sequence length="77" mass="8372">MGDGNRNCRSEIGVLVELLVLYVRLQWFAERMELKALVLCGVWWYGIAGNGLCNGCGTCAIVVTQEFAGMVIGFAGK</sequence>
<name>A0A4Y7KPB0_PAPSO</name>